<dbReference type="EMBL" id="QMQA01000069">
    <property type="protein sequence ID" value="RLE13915.1"/>
    <property type="molecule type" value="Genomic_DNA"/>
</dbReference>
<dbReference type="GO" id="GO:0034213">
    <property type="term" value="P:quinolinate catabolic process"/>
    <property type="evidence" value="ECO:0007669"/>
    <property type="project" value="TreeGrafter"/>
</dbReference>
<evidence type="ECO:0000259" key="13">
    <source>
        <dbReference type="Pfam" id="PF01729"/>
    </source>
</evidence>
<dbReference type="NCBIfam" id="TIGR00078">
    <property type="entry name" value="nadC"/>
    <property type="match status" value="1"/>
</dbReference>
<comment type="caution">
    <text evidence="15">The sequence shown here is derived from an EMBL/GenBank/DDBJ whole genome shotgun (WGS) entry which is preliminary data.</text>
</comment>
<evidence type="ECO:0000313" key="16">
    <source>
        <dbReference type="Proteomes" id="UP000280417"/>
    </source>
</evidence>
<dbReference type="GO" id="GO:0009435">
    <property type="term" value="P:NAD+ biosynthetic process"/>
    <property type="evidence" value="ECO:0007669"/>
    <property type="project" value="UniProtKB-UniPathway"/>
</dbReference>
<evidence type="ECO:0000256" key="8">
    <source>
        <dbReference type="ARBA" id="ARBA00022679"/>
    </source>
</evidence>
<dbReference type="InterPro" id="IPR013785">
    <property type="entry name" value="Aldolase_TIM"/>
</dbReference>
<dbReference type="SUPFAM" id="SSF54675">
    <property type="entry name" value="Nicotinate/Quinolinate PRTase N-terminal domain-like"/>
    <property type="match status" value="1"/>
</dbReference>
<keyword evidence="6" id="KW-0662">Pyridine nucleotide biosynthesis</keyword>
<feature type="domain" description="Quinolinate phosphoribosyl transferase C-terminal" evidence="13">
    <location>
        <begin position="112"/>
        <end position="280"/>
    </location>
</feature>
<dbReference type="UniPathway" id="UPA00253">
    <property type="reaction ID" value="UER00331"/>
</dbReference>
<dbReference type="FunFam" id="3.20.20.70:FF:000030">
    <property type="entry name" value="Nicotinate-nucleotide pyrophosphorylase, carboxylating"/>
    <property type="match status" value="1"/>
</dbReference>
<evidence type="ECO:0000259" key="14">
    <source>
        <dbReference type="Pfam" id="PF02749"/>
    </source>
</evidence>
<evidence type="ECO:0000256" key="6">
    <source>
        <dbReference type="ARBA" id="ARBA00022642"/>
    </source>
</evidence>
<evidence type="ECO:0000256" key="10">
    <source>
        <dbReference type="ARBA" id="ARBA00047445"/>
    </source>
</evidence>
<evidence type="ECO:0000256" key="2">
    <source>
        <dbReference type="ARBA" id="ARBA00004893"/>
    </source>
</evidence>
<organism evidence="15 16">
    <name type="scientific">Aerophobetes bacterium</name>
    <dbReference type="NCBI Taxonomy" id="2030807"/>
    <lineage>
        <taxon>Bacteria</taxon>
        <taxon>Candidatus Aerophobota</taxon>
    </lineage>
</organism>
<dbReference type="PIRSF" id="PIRSF006250">
    <property type="entry name" value="NadC_ModD"/>
    <property type="match status" value="1"/>
</dbReference>
<dbReference type="GO" id="GO:0004514">
    <property type="term" value="F:nicotinate-nucleotide diphosphorylase (carboxylating) activity"/>
    <property type="evidence" value="ECO:0007669"/>
    <property type="project" value="UniProtKB-EC"/>
</dbReference>
<dbReference type="Proteomes" id="UP000280417">
    <property type="component" value="Unassembled WGS sequence"/>
</dbReference>
<dbReference type="InterPro" id="IPR037128">
    <property type="entry name" value="Quinolinate_PRibosylTase_N_sf"/>
</dbReference>
<dbReference type="CDD" id="cd01572">
    <property type="entry name" value="QPRTase"/>
    <property type="match status" value="1"/>
</dbReference>
<dbReference type="FunFam" id="3.90.1170.20:FF:000001">
    <property type="entry name" value="Nicotinate-nucleotide diphosphorylase (Carboxylating)"/>
    <property type="match status" value="1"/>
</dbReference>
<comment type="similarity">
    <text evidence="3 12">Belongs to the NadC/ModD family.</text>
</comment>
<dbReference type="InterPro" id="IPR036068">
    <property type="entry name" value="Nicotinate_pribotase-like_C"/>
</dbReference>
<dbReference type="Gene3D" id="3.20.20.70">
    <property type="entry name" value="Aldolase class I"/>
    <property type="match status" value="1"/>
</dbReference>
<evidence type="ECO:0000256" key="4">
    <source>
        <dbReference type="ARBA" id="ARBA00011218"/>
    </source>
</evidence>
<dbReference type="Pfam" id="PF02749">
    <property type="entry name" value="QRPTase_N"/>
    <property type="match status" value="1"/>
</dbReference>
<dbReference type="InterPro" id="IPR002638">
    <property type="entry name" value="Quinolinate_PRibosylTrfase_C"/>
</dbReference>
<dbReference type="InterPro" id="IPR022412">
    <property type="entry name" value="Quinolinate_PRibosylTrfase_N"/>
</dbReference>
<dbReference type="SUPFAM" id="SSF51690">
    <property type="entry name" value="Nicotinate/Quinolinate PRTase C-terminal domain-like"/>
    <property type="match status" value="1"/>
</dbReference>
<keyword evidence="8 12" id="KW-0808">Transferase</keyword>
<name>A0A662DEL3_UNCAE</name>
<feature type="domain" description="Quinolinate phosphoribosyl transferase N-terminal" evidence="14">
    <location>
        <begin position="24"/>
        <end position="110"/>
    </location>
</feature>
<reference evidence="15 16" key="1">
    <citation type="submission" date="2018-06" db="EMBL/GenBank/DDBJ databases">
        <title>Extensive metabolic versatility and redundancy in microbially diverse, dynamic hydrothermal sediments.</title>
        <authorList>
            <person name="Dombrowski N."/>
            <person name="Teske A."/>
            <person name="Baker B.J."/>
        </authorList>
    </citation>
    <scope>NUCLEOTIDE SEQUENCE [LARGE SCALE GENOMIC DNA]</scope>
    <source>
        <strain evidence="15">B3_G15</strain>
    </source>
</reference>
<dbReference type="EC" id="2.4.2.19" evidence="5"/>
<dbReference type="GO" id="GO:0005737">
    <property type="term" value="C:cytoplasm"/>
    <property type="evidence" value="ECO:0007669"/>
    <property type="project" value="TreeGrafter"/>
</dbReference>
<proteinExistence type="inferred from homology"/>
<evidence type="ECO:0000256" key="5">
    <source>
        <dbReference type="ARBA" id="ARBA00011944"/>
    </source>
</evidence>
<comment type="pathway">
    <text evidence="2">Cofactor biosynthesis; NAD(+) biosynthesis; nicotinate D-ribonucleotide from quinolinate: step 1/1.</text>
</comment>
<comment type="catalytic activity">
    <reaction evidence="10">
        <text>nicotinate beta-D-ribonucleotide + CO2 + diphosphate = quinolinate + 5-phospho-alpha-D-ribose 1-diphosphate + 2 H(+)</text>
        <dbReference type="Rhea" id="RHEA:12733"/>
        <dbReference type="ChEBI" id="CHEBI:15378"/>
        <dbReference type="ChEBI" id="CHEBI:16526"/>
        <dbReference type="ChEBI" id="CHEBI:29959"/>
        <dbReference type="ChEBI" id="CHEBI:33019"/>
        <dbReference type="ChEBI" id="CHEBI:57502"/>
        <dbReference type="ChEBI" id="CHEBI:58017"/>
        <dbReference type="EC" id="2.4.2.19"/>
    </reaction>
</comment>
<evidence type="ECO:0000256" key="1">
    <source>
        <dbReference type="ARBA" id="ARBA00003237"/>
    </source>
</evidence>
<evidence type="ECO:0000256" key="11">
    <source>
        <dbReference type="ARBA" id="ARBA00069173"/>
    </source>
</evidence>
<comment type="subunit">
    <text evidence="4">Hexamer formed by 3 homodimers.</text>
</comment>
<evidence type="ECO:0000256" key="7">
    <source>
        <dbReference type="ARBA" id="ARBA00022676"/>
    </source>
</evidence>
<protein>
    <recommendedName>
        <fullName evidence="11">Probable nicotinate-nucleotide pyrophosphorylase [carboxylating]</fullName>
        <ecNumber evidence="5">2.4.2.19</ecNumber>
    </recommendedName>
    <alternativeName>
        <fullName evidence="9">Quinolinate phosphoribosyltransferase [decarboxylating]</fullName>
    </alternativeName>
</protein>
<dbReference type="Pfam" id="PF01729">
    <property type="entry name" value="QRPTase_C"/>
    <property type="match status" value="1"/>
</dbReference>
<dbReference type="InterPro" id="IPR004393">
    <property type="entry name" value="NadC"/>
</dbReference>
<dbReference type="InterPro" id="IPR027277">
    <property type="entry name" value="NadC/ModD"/>
</dbReference>
<dbReference type="PANTHER" id="PTHR32179">
    <property type="entry name" value="NICOTINATE-NUCLEOTIDE PYROPHOSPHORYLASE [CARBOXYLATING]"/>
    <property type="match status" value="1"/>
</dbReference>
<sequence>MQINFPSIRQILIDALREDIGEGDITTDTLISSEASFEKARIIANSEGILAGVEIAREIFRLISPQTIFKKWLKDGNVFKQKDILLELEAPARAILKGERVALNFLQRLSGIATLTRKFVDLVSPYGVKILDTRKTTPNLRILEKYAVRVGGGVNHRFNLASGVLIKDNHVRVVGSIKKAVELAKQNAPHLSRVEVEVNNLDELNEVINLEVDGIMLDNFDRHQIKKAIQMIRSKAPKTFIEISGRVTLENIENIASLRPDFISIGKITHSAPSLDMSLEIL</sequence>
<evidence type="ECO:0000256" key="3">
    <source>
        <dbReference type="ARBA" id="ARBA00009400"/>
    </source>
</evidence>
<keyword evidence="7 12" id="KW-0328">Glycosyltransferase</keyword>
<gene>
    <name evidence="15" type="primary">nadC</name>
    <name evidence="15" type="ORF">DRJ04_03375</name>
</gene>
<evidence type="ECO:0000256" key="12">
    <source>
        <dbReference type="PIRNR" id="PIRNR006250"/>
    </source>
</evidence>
<dbReference type="Gene3D" id="3.90.1170.20">
    <property type="entry name" value="Quinolinate phosphoribosyl transferase, N-terminal domain"/>
    <property type="match status" value="1"/>
</dbReference>
<dbReference type="AlphaFoldDB" id="A0A662DEL3"/>
<comment type="function">
    <text evidence="1">Involved in the catabolism of quinolinic acid (QA).</text>
</comment>
<evidence type="ECO:0000256" key="9">
    <source>
        <dbReference type="ARBA" id="ARBA00033102"/>
    </source>
</evidence>
<dbReference type="PANTHER" id="PTHR32179:SF3">
    <property type="entry name" value="NICOTINATE-NUCLEOTIDE PYROPHOSPHORYLASE [CARBOXYLATING]"/>
    <property type="match status" value="1"/>
</dbReference>
<accession>A0A662DEL3</accession>
<evidence type="ECO:0000313" key="15">
    <source>
        <dbReference type="EMBL" id="RLE13915.1"/>
    </source>
</evidence>